<name>A0AAV1IAL0_9CHLO</name>
<organism evidence="1 2">
    <name type="scientific">Coccomyxa viridis</name>
    <dbReference type="NCBI Taxonomy" id="1274662"/>
    <lineage>
        <taxon>Eukaryota</taxon>
        <taxon>Viridiplantae</taxon>
        <taxon>Chlorophyta</taxon>
        <taxon>core chlorophytes</taxon>
        <taxon>Trebouxiophyceae</taxon>
        <taxon>Trebouxiophyceae incertae sedis</taxon>
        <taxon>Coccomyxaceae</taxon>
        <taxon>Coccomyxa</taxon>
    </lineage>
</organism>
<evidence type="ECO:0000313" key="1">
    <source>
        <dbReference type="EMBL" id="CAK0784409.1"/>
    </source>
</evidence>
<dbReference type="Proteomes" id="UP001314263">
    <property type="component" value="Unassembled WGS sequence"/>
</dbReference>
<dbReference type="EMBL" id="CAUYUE010000010">
    <property type="protein sequence ID" value="CAK0784409.1"/>
    <property type="molecule type" value="Genomic_DNA"/>
</dbReference>
<dbReference type="AlphaFoldDB" id="A0AAV1IAL0"/>
<proteinExistence type="predicted"/>
<reference evidence="1 2" key="1">
    <citation type="submission" date="2023-10" db="EMBL/GenBank/DDBJ databases">
        <authorList>
            <person name="Maclean D."/>
            <person name="Macfadyen A."/>
        </authorList>
    </citation>
    <scope>NUCLEOTIDE SEQUENCE [LARGE SCALE GENOMIC DNA]</scope>
</reference>
<protein>
    <submittedName>
        <fullName evidence="1">Uncharacterized protein</fullName>
    </submittedName>
</protein>
<accession>A0AAV1IAL0</accession>
<sequence>MAAPLTSGAPFLGGQRPCRGAVGRRALVCRAQTQDKRQDVSLRFLAAGAAAALLLSTSPAHAGVKFEKTTGRKLFQGNPAEKVAKAVSAPEVKKPGEPIKLPSFGLDAGSIALPAAVLGLGGVGFLATKLDPGFADVFREAVVKDSSSYAGYETTIRNEAEKAQAKIKGGAKKAKAKGKEVTKKSGLGGLFS</sequence>
<comment type="caution">
    <text evidence="1">The sequence shown here is derived from an EMBL/GenBank/DDBJ whole genome shotgun (WGS) entry which is preliminary data.</text>
</comment>
<keyword evidence="2" id="KW-1185">Reference proteome</keyword>
<evidence type="ECO:0000313" key="2">
    <source>
        <dbReference type="Proteomes" id="UP001314263"/>
    </source>
</evidence>
<gene>
    <name evidence="1" type="ORF">CVIRNUC_007613</name>
</gene>